<dbReference type="PANTHER" id="PTHR42912:SF96">
    <property type="entry name" value="METHYLTRANSFERASE DOMAIN-CONTAINING PROTEIN"/>
    <property type="match status" value="1"/>
</dbReference>
<evidence type="ECO:0000313" key="7">
    <source>
        <dbReference type="Proteomes" id="UP001489004"/>
    </source>
</evidence>
<dbReference type="GO" id="GO:0008757">
    <property type="term" value="F:S-adenosylmethionine-dependent methyltransferase activity"/>
    <property type="evidence" value="ECO:0007669"/>
    <property type="project" value="InterPro"/>
</dbReference>
<dbReference type="InterPro" id="IPR023576">
    <property type="entry name" value="UbiE/COQ5_MeTrFase_CS"/>
</dbReference>
<evidence type="ECO:0000256" key="2">
    <source>
        <dbReference type="ARBA" id="ARBA00022679"/>
    </source>
</evidence>
<feature type="region of interest" description="Disordered" evidence="4">
    <location>
        <begin position="406"/>
        <end position="440"/>
    </location>
</feature>
<protein>
    <recommendedName>
        <fullName evidence="5">Methyltransferase type 11 domain-containing protein</fullName>
    </recommendedName>
</protein>
<evidence type="ECO:0000256" key="4">
    <source>
        <dbReference type="SAM" id="MobiDB-lite"/>
    </source>
</evidence>
<comment type="caution">
    <text evidence="6">The sequence shown here is derived from an EMBL/GenBank/DDBJ whole genome shotgun (WGS) entry which is preliminary data.</text>
</comment>
<sequence>MLWRSASSLQQGVSLTGHECRSRGRGSLQCSVHLRADLASESRVDPSRREVLYSSLALTAPFIACSEAEAAATSSVSVPAGPASTAAQHAVLEAEAELLTLAYLPQPEWLADIAEASTSGAALLGTDVPGIGVAGGDGLGPSDAAAAVQQAYDSYAGDYDRLDSGASAEALGIPDLRQELLAVAYGQVLEVAVGTGLNLPLYDQRRVTSLIGIDISKGMLAQAAQRTDQLQLTGRVKLQQGNVEELPFAAGSFDCLVDTFSLCVFPNPSRALKEMARVVRPGGKVLLLEHSRSNIPPLGAYQDVTAGLVATMGKGCVYFKGHPVYQSRSLVQRRSRTNAFFIPQRQTSPTGVAGEKFGQKQLRTDAGAGLGARLREAVYQGLRLTSLAIRLAGDIAHSVVTEAQKAFQRHEAEQQQRRQADEEERKRGDQQSGRSTPSAPERLAALAAQQRDAVVSMSRRAADSGFIKMLHSLGDPKIPLEHKWADLGKHVRGGDEFSAHFDKLFQVAGESSKAMQELLSTSGDGNSSSSAFFKSVHTRSVIAEEEAFKALVFSQMLGAT</sequence>
<dbReference type="PROSITE" id="PS01184">
    <property type="entry name" value="UBIE_2"/>
    <property type="match status" value="1"/>
</dbReference>
<dbReference type="GO" id="GO:0032259">
    <property type="term" value="P:methylation"/>
    <property type="evidence" value="ECO:0007669"/>
    <property type="project" value="UniProtKB-KW"/>
</dbReference>
<accession>A0AAW1QQQ7</accession>
<feature type="domain" description="Methyltransferase type 11" evidence="5">
    <location>
        <begin position="189"/>
        <end position="286"/>
    </location>
</feature>
<dbReference type="Pfam" id="PF08241">
    <property type="entry name" value="Methyltransf_11"/>
    <property type="match status" value="1"/>
</dbReference>
<keyword evidence="3" id="KW-0949">S-adenosyl-L-methionine</keyword>
<evidence type="ECO:0000313" key="6">
    <source>
        <dbReference type="EMBL" id="KAK9823816.1"/>
    </source>
</evidence>
<dbReference type="CDD" id="cd02440">
    <property type="entry name" value="AdoMet_MTases"/>
    <property type="match status" value="1"/>
</dbReference>
<evidence type="ECO:0000256" key="1">
    <source>
        <dbReference type="ARBA" id="ARBA00022603"/>
    </source>
</evidence>
<keyword evidence="7" id="KW-1185">Reference proteome</keyword>
<dbReference type="InterPro" id="IPR050508">
    <property type="entry name" value="Methyltransf_Superfamily"/>
</dbReference>
<dbReference type="InterPro" id="IPR013216">
    <property type="entry name" value="Methyltransf_11"/>
</dbReference>
<evidence type="ECO:0000256" key="3">
    <source>
        <dbReference type="ARBA" id="ARBA00022691"/>
    </source>
</evidence>
<dbReference type="PANTHER" id="PTHR42912">
    <property type="entry name" value="METHYLTRANSFERASE"/>
    <property type="match status" value="1"/>
</dbReference>
<keyword evidence="2" id="KW-0808">Transferase</keyword>
<dbReference type="Gene3D" id="3.40.50.150">
    <property type="entry name" value="Vaccinia Virus protein VP39"/>
    <property type="match status" value="1"/>
</dbReference>
<proteinExistence type="predicted"/>
<dbReference type="InterPro" id="IPR029063">
    <property type="entry name" value="SAM-dependent_MTases_sf"/>
</dbReference>
<dbReference type="SUPFAM" id="SSF53335">
    <property type="entry name" value="S-adenosyl-L-methionine-dependent methyltransferases"/>
    <property type="match status" value="1"/>
</dbReference>
<feature type="compositionally biased region" description="Basic and acidic residues" evidence="4">
    <location>
        <begin position="408"/>
        <end position="429"/>
    </location>
</feature>
<name>A0AAW1QQQ7_9CHLO</name>
<keyword evidence="1" id="KW-0489">Methyltransferase</keyword>
<organism evidence="6 7">
    <name type="scientific">[Myrmecia] bisecta</name>
    <dbReference type="NCBI Taxonomy" id="41462"/>
    <lineage>
        <taxon>Eukaryota</taxon>
        <taxon>Viridiplantae</taxon>
        <taxon>Chlorophyta</taxon>
        <taxon>core chlorophytes</taxon>
        <taxon>Trebouxiophyceae</taxon>
        <taxon>Trebouxiales</taxon>
        <taxon>Trebouxiaceae</taxon>
        <taxon>Myrmecia</taxon>
    </lineage>
</organism>
<dbReference type="AlphaFoldDB" id="A0AAW1QQQ7"/>
<evidence type="ECO:0000259" key="5">
    <source>
        <dbReference type="Pfam" id="PF08241"/>
    </source>
</evidence>
<gene>
    <name evidence="6" type="ORF">WJX72_005707</name>
</gene>
<dbReference type="Proteomes" id="UP001489004">
    <property type="component" value="Unassembled WGS sequence"/>
</dbReference>
<dbReference type="EMBL" id="JALJOR010000002">
    <property type="protein sequence ID" value="KAK9823816.1"/>
    <property type="molecule type" value="Genomic_DNA"/>
</dbReference>
<reference evidence="6 7" key="1">
    <citation type="journal article" date="2024" name="Nat. Commun.">
        <title>Phylogenomics reveals the evolutionary origins of lichenization in chlorophyte algae.</title>
        <authorList>
            <person name="Puginier C."/>
            <person name="Libourel C."/>
            <person name="Otte J."/>
            <person name="Skaloud P."/>
            <person name="Haon M."/>
            <person name="Grisel S."/>
            <person name="Petersen M."/>
            <person name="Berrin J.G."/>
            <person name="Delaux P.M."/>
            <person name="Dal Grande F."/>
            <person name="Keller J."/>
        </authorList>
    </citation>
    <scope>NUCLEOTIDE SEQUENCE [LARGE SCALE GENOMIC DNA]</scope>
    <source>
        <strain evidence="6 7">SAG 2043</strain>
    </source>
</reference>